<feature type="transmembrane region" description="Helical" evidence="6">
    <location>
        <begin position="91"/>
        <end position="114"/>
    </location>
</feature>
<accession>A0A1G7PXU2</accession>
<feature type="transmembrane region" description="Helical" evidence="6">
    <location>
        <begin position="243"/>
        <end position="264"/>
    </location>
</feature>
<dbReference type="AlphaFoldDB" id="A0A1G7PXU2"/>
<dbReference type="PANTHER" id="PTHR39087">
    <property type="entry name" value="UPF0104 MEMBRANE PROTEIN MJ1595"/>
    <property type="match status" value="1"/>
</dbReference>
<dbReference type="InterPro" id="IPR022791">
    <property type="entry name" value="L-PG_synthase/AglD"/>
</dbReference>
<keyword evidence="3 6" id="KW-0812">Transmembrane</keyword>
<feature type="transmembrane region" description="Helical" evidence="6">
    <location>
        <begin position="301"/>
        <end position="321"/>
    </location>
</feature>
<proteinExistence type="predicted"/>
<dbReference type="EMBL" id="FNCF01000002">
    <property type="protein sequence ID" value="SDF91043.1"/>
    <property type="molecule type" value="Genomic_DNA"/>
</dbReference>
<protein>
    <submittedName>
        <fullName evidence="7">Lysylphosphatidylglycerol synthase TM region</fullName>
    </submittedName>
</protein>
<evidence type="ECO:0000313" key="8">
    <source>
        <dbReference type="Proteomes" id="UP000198863"/>
    </source>
</evidence>
<keyword evidence="5 6" id="KW-0472">Membrane</keyword>
<reference evidence="8" key="1">
    <citation type="submission" date="2016-10" db="EMBL/GenBank/DDBJ databases">
        <authorList>
            <person name="Varghese N."/>
            <person name="Submissions S."/>
        </authorList>
    </citation>
    <scope>NUCLEOTIDE SEQUENCE [LARGE SCALE GENOMIC DNA]</scope>
    <source>
        <strain evidence="8">DSM 44526</strain>
    </source>
</reference>
<feature type="transmembrane region" description="Helical" evidence="6">
    <location>
        <begin position="270"/>
        <end position="289"/>
    </location>
</feature>
<dbReference type="GO" id="GO:0005886">
    <property type="term" value="C:plasma membrane"/>
    <property type="evidence" value="ECO:0007669"/>
    <property type="project" value="UniProtKB-SubCell"/>
</dbReference>
<organism evidence="7 8">
    <name type="scientific">Klenkia brasiliensis</name>
    <dbReference type="NCBI Taxonomy" id="333142"/>
    <lineage>
        <taxon>Bacteria</taxon>
        <taxon>Bacillati</taxon>
        <taxon>Actinomycetota</taxon>
        <taxon>Actinomycetes</taxon>
        <taxon>Geodermatophilales</taxon>
        <taxon>Geodermatophilaceae</taxon>
        <taxon>Klenkia</taxon>
    </lineage>
</organism>
<dbReference type="Proteomes" id="UP000198863">
    <property type="component" value="Unassembled WGS sequence"/>
</dbReference>
<gene>
    <name evidence="7" type="ORF">SAMN05660324_1260</name>
</gene>
<evidence type="ECO:0000256" key="6">
    <source>
        <dbReference type="SAM" id="Phobius"/>
    </source>
</evidence>
<keyword evidence="8" id="KW-1185">Reference proteome</keyword>
<dbReference type="PANTHER" id="PTHR39087:SF2">
    <property type="entry name" value="UPF0104 MEMBRANE PROTEIN MJ1595"/>
    <property type="match status" value="1"/>
</dbReference>
<feature type="transmembrane region" description="Helical" evidence="6">
    <location>
        <begin position="135"/>
        <end position="156"/>
    </location>
</feature>
<sequence length="346" mass="34784">MGNLPSPHVSASGTTTGRRLAVAGVVTAVVVVVAWTQRRDLADVVRGVHLADPRWLLVLAAALLLWWAAWTALHATALAGVTRLRAADLPAVAGGAVSAVALNSVVTSAGLAGLAAMARAGRRRGLPRTEVATAYLLAATVTDLGFLLVLLAGFGVLGARGELTGLDWLAGGLFTLLSVARVALTVLAVRRPAALHALAVRAARVRAAVTRRPAAAPDPARTRELVETAEVLTRRPARAVPPLLAAACVDVAGVGMLWAALAAVGGPHDLGLALSAYVLASVAAILGPLPGGIGAAELGAGAALTVAGVPLGIAAAATLLFRVAEFWVPLAVGGLAWVAVREGEPA</sequence>
<feature type="transmembrane region" description="Helical" evidence="6">
    <location>
        <begin position="168"/>
        <end position="189"/>
    </location>
</feature>
<keyword evidence="4 6" id="KW-1133">Transmembrane helix</keyword>
<feature type="transmembrane region" description="Helical" evidence="6">
    <location>
        <begin position="56"/>
        <end position="79"/>
    </location>
</feature>
<feature type="transmembrane region" description="Helical" evidence="6">
    <location>
        <begin position="20"/>
        <end position="36"/>
    </location>
</feature>
<evidence type="ECO:0000256" key="1">
    <source>
        <dbReference type="ARBA" id="ARBA00004651"/>
    </source>
</evidence>
<evidence type="ECO:0000256" key="4">
    <source>
        <dbReference type="ARBA" id="ARBA00022989"/>
    </source>
</evidence>
<comment type="subcellular location">
    <subcellularLocation>
        <location evidence="1">Cell membrane</location>
        <topology evidence="1">Multi-pass membrane protein</topology>
    </subcellularLocation>
</comment>
<evidence type="ECO:0000256" key="3">
    <source>
        <dbReference type="ARBA" id="ARBA00022692"/>
    </source>
</evidence>
<name>A0A1G7PXU2_9ACTN</name>
<keyword evidence="2" id="KW-1003">Cell membrane</keyword>
<evidence type="ECO:0000313" key="7">
    <source>
        <dbReference type="EMBL" id="SDF91043.1"/>
    </source>
</evidence>
<evidence type="ECO:0000256" key="5">
    <source>
        <dbReference type="ARBA" id="ARBA00023136"/>
    </source>
</evidence>
<evidence type="ECO:0000256" key="2">
    <source>
        <dbReference type="ARBA" id="ARBA00022475"/>
    </source>
</evidence>
<dbReference type="Pfam" id="PF03706">
    <property type="entry name" value="LPG_synthase_TM"/>
    <property type="match status" value="1"/>
</dbReference>